<keyword evidence="1" id="KW-0472">Membrane</keyword>
<sequence>MAKIDLDGVIVFELYIAILGGLTIANF</sequence>
<protein>
    <submittedName>
        <fullName evidence="2">Uncharacterized protein</fullName>
    </submittedName>
</protein>
<accession>A0A382TB65</accession>
<feature type="non-terminal residue" evidence="2">
    <location>
        <position position="27"/>
    </location>
</feature>
<evidence type="ECO:0000256" key="1">
    <source>
        <dbReference type="SAM" id="Phobius"/>
    </source>
</evidence>
<keyword evidence="1" id="KW-0812">Transmembrane</keyword>
<name>A0A382TB65_9ZZZZ</name>
<keyword evidence="1" id="KW-1133">Transmembrane helix</keyword>
<organism evidence="2">
    <name type="scientific">marine metagenome</name>
    <dbReference type="NCBI Taxonomy" id="408172"/>
    <lineage>
        <taxon>unclassified sequences</taxon>
        <taxon>metagenomes</taxon>
        <taxon>ecological metagenomes</taxon>
    </lineage>
</organism>
<dbReference type="EMBL" id="UINC01134908">
    <property type="protein sequence ID" value="SVD18737.1"/>
    <property type="molecule type" value="Genomic_DNA"/>
</dbReference>
<evidence type="ECO:0000313" key="2">
    <source>
        <dbReference type="EMBL" id="SVD18737.1"/>
    </source>
</evidence>
<reference evidence="2" key="1">
    <citation type="submission" date="2018-05" db="EMBL/GenBank/DDBJ databases">
        <authorList>
            <person name="Lanie J.A."/>
            <person name="Ng W.-L."/>
            <person name="Kazmierczak K.M."/>
            <person name="Andrzejewski T.M."/>
            <person name="Davidsen T.M."/>
            <person name="Wayne K.J."/>
            <person name="Tettelin H."/>
            <person name="Glass J.I."/>
            <person name="Rusch D."/>
            <person name="Podicherti R."/>
            <person name="Tsui H.-C.T."/>
            <person name="Winkler M.E."/>
        </authorList>
    </citation>
    <scope>NUCLEOTIDE SEQUENCE</scope>
</reference>
<dbReference type="AlphaFoldDB" id="A0A382TB65"/>
<gene>
    <name evidence="2" type="ORF">METZ01_LOCUS371591</name>
</gene>
<feature type="transmembrane region" description="Helical" evidence="1">
    <location>
        <begin position="6"/>
        <end position="25"/>
    </location>
</feature>
<proteinExistence type="predicted"/>